<organism evidence="11 12">
    <name type="scientific">Thermaerobacter composti</name>
    <dbReference type="NCBI Taxonomy" id="554949"/>
    <lineage>
        <taxon>Bacteria</taxon>
        <taxon>Bacillati</taxon>
        <taxon>Bacillota</taxon>
        <taxon>Clostridia</taxon>
        <taxon>Eubacteriales</taxon>
        <taxon>Clostridiales Family XVII. Incertae Sedis</taxon>
        <taxon>Thermaerobacter</taxon>
    </lineage>
</organism>
<proteinExistence type="predicted"/>
<dbReference type="PROSITE" id="PS50929">
    <property type="entry name" value="ABC_TM1F"/>
    <property type="match status" value="1"/>
</dbReference>
<dbReference type="GO" id="GO:0005524">
    <property type="term" value="F:ATP binding"/>
    <property type="evidence" value="ECO:0007669"/>
    <property type="project" value="UniProtKB-KW"/>
</dbReference>
<dbReference type="CDD" id="cd18544">
    <property type="entry name" value="ABC_6TM_TmrA_like"/>
    <property type="match status" value="1"/>
</dbReference>
<dbReference type="InterPro" id="IPR003439">
    <property type="entry name" value="ABC_transporter-like_ATP-bd"/>
</dbReference>
<dbReference type="Gene3D" id="1.20.1560.10">
    <property type="entry name" value="ABC transporter type 1, transmembrane domain"/>
    <property type="match status" value="2"/>
</dbReference>
<evidence type="ECO:0000256" key="4">
    <source>
        <dbReference type="ARBA" id="ARBA00022840"/>
    </source>
</evidence>
<dbReference type="SUPFAM" id="SSF90123">
    <property type="entry name" value="ABC transporter transmembrane region"/>
    <property type="match status" value="1"/>
</dbReference>
<evidence type="ECO:0000256" key="6">
    <source>
        <dbReference type="ARBA" id="ARBA00023136"/>
    </source>
</evidence>
<dbReference type="InterPro" id="IPR017871">
    <property type="entry name" value="ABC_transporter-like_CS"/>
</dbReference>
<protein>
    <submittedName>
        <fullName evidence="11">ABC transporter ATP-binding protein</fullName>
    </submittedName>
</protein>
<evidence type="ECO:0000256" key="5">
    <source>
        <dbReference type="ARBA" id="ARBA00022989"/>
    </source>
</evidence>
<evidence type="ECO:0000259" key="10">
    <source>
        <dbReference type="PROSITE" id="PS50929"/>
    </source>
</evidence>
<accession>A0ABZ0QM30</accession>
<dbReference type="PANTHER" id="PTHR43394">
    <property type="entry name" value="ATP-DEPENDENT PERMEASE MDL1, MITOCHONDRIAL"/>
    <property type="match status" value="1"/>
</dbReference>
<dbReference type="InterPro" id="IPR039421">
    <property type="entry name" value="Type_1_exporter"/>
</dbReference>
<dbReference type="SUPFAM" id="SSF52540">
    <property type="entry name" value="P-loop containing nucleoside triphosphate hydrolases"/>
    <property type="match status" value="1"/>
</dbReference>
<comment type="subcellular location">
    <subcellularLocation>
        <location evidence="1">Cell membrane</location>
        <topology evidence="1">Multi-pass membrane protein</topology>
    </subcellularLocation>
</comment>
<dbReference type="PANTHER" id="PTHR43394:SF1">
    <property type="entry name" value="ATP-BINDING CASSETTE SUB-FAMILY B MEMBER 10, MITOCHONDRIAL"/>
    <property type="match status" value="1"/>
</dbReference>
<dbReference type="CDD" id="cd03254">
    <property type="entry name" value="ABCC_Glucan_exporter_like"/>
    <property type="match status" value="1"/>
</dbReference>
<evidence type="ECO:0000259" key="9">
    <source>
        <dbReference type="PROSITE" id="PS50893"/>
    </source>
</evidence>
<keyword evidence="2 8" id="KW-0812">Transmembrane</keyword>
<dbReference type="Pfam" id="PF00664">
    <property type="entry name" value="ABC_membrane"/>
    <property type="match status" value="1"/>
</dbReference>
<evidence type="ECO:0000313" key="11">
    <source>
        <dbReference type="EMBL" id="WPD18098.1"/>
    </source>
</evidence>
<keyword evidence="6 8" id="KW-0472">Membrane</keyword>
<keyword evidence="12" id="KW-1185">Reference proteome</keyword>
<reference evidence="11 12" key="1">
    <citation type="submission" date="2023-08" db="EMBL/GenBank/DDBJ databases">
        <title>Genome sequence of Thermaerobacter compostii strain Ins1, a spore-forming filamentous bacterium isolated from a deep geothermal reservoir.</title>
        <authorList>
            <person name="Bregnard D."/>
            <person name="Gonzalez D."/>
            <person name="Junier P."/>
        </authorList>
    </citation>
    <scope>NUCLEOTIDE SEQUENCE [LARGE SCALE GENOMIC DNA]</scope>
    <source>
        <strain evidence="11 12">Ins1</strain>
    </source>
</reference>
<dbReference type="InterPro" id="IPR036640">
    <property type="entry name" value="ABC1_TM_sf"/>
</dbReference>
<dbReference type="PROSITE" id="PS50893">
    <property type="entry name" value="ABC_TRANSPORTER_2"/>
    <property type="match status" value="1"/>
</dbReference>
<feature type="domain" description="ABC transporter" evidence="9">
    <location>
        <begin position="491"/>
        <end position="725"/>
    </location>
</feature>
<dbReference type="Gene3D" id="3.40.50.300">
    <property type="entry name" value="P-loop containing nucleotide triphosphate hydrolases"/>
    <property type="match status" value="1"/>
</dbReference>
<dbReference type="InterPro" id="IPR003593">
    <property type="entry name" value="AAA+_ATPase"/>
</dbReference>
<keyword evidence="3" id="KW-0547">Nucleotide-binding</keyword>
<gene>
    <name evidence="11" type="ORF">Q5761_06790</name>
</gene>
<dbReference type="SMART" id="SM00382">
    <property type="entry name" value="AAA"/>
    <property type="match status" value="1"/>
</dbReference>
<evidence type="ECO:0000256" key="1">
    <source>
        <dbReference type="ARBA" id="ARBA00004651"/>
    </source>
</evidence>
<feature type="compositionally biased region" description="Low complexity" evidence="7">
    <location>
        <begin position="754"/>
        <end position="763"/>
    </location>
</feature>
<dbReference type="PROSITE" id="PS00211">
    <property type="entry name" value="ABC_TRANSPORTER_1"/>
    <property type="match status" value="1"/>
</dbReference>
<dbReference type="EMBL" id="CP132508">
    <property type="protein sequence ID" value="WPD18098.1"/>
    <property type="molecule type" value="Genomic_DNA"/>
</dbReference>
<dbReference type="InterPro" id="IPR011527">
    <property type="entry name" value="ABC1_TM_dom"/>
</dbReference>
<feature type="region of interest" description="Disordered" evidence="7">
    <location>
        <begin position="160"/>
        <end position="182"/>
    </location>
</feature>
<evidence type="ECO:0000256" key="3">
    <source>
        <dbReference type="ARBA" id="ARBA00022741"/>
    </source>
</evidence>
<name>A0ABZ0QM30_9FIRM</name>
<evidence type="ECO:0000256" key="7">
    <source>
        <dbReference type="SAM" id="MobiDB-lite"/>
    </source>
</evidence>
<keyword evidence="4 11" id="KW-0067">ATP-binding</keyword>
<sequence>MDEYREEEHLGKLYDGRLMRRLLGYARPHLGWILLSILMLLLVTAADLAGPLLIRTAIDHHLRAADRPRIALSPAAMERLPARLRREAVAFEGRFFLREDRLPADFLPPAQRAAARYQVLAAADGQHYLVLVGDEPVTAPASQLRVSSRHGATVLVVPRTADPAPSGGAGAPDGTVSTPGAAEGGAARLLPARLLSRAELHELRQPERAAVVRLAGLYLALAAAAFGLAYAQGYLLQRTAQRIVAHIRAEVFGHLQRMSLAFFDRHPVGRLVTRVTNDVETLNEMYTSVVVNLFRDLFVLVGIAGIMLAYNARLALVAFAVLPLVALAAAVFRTQARAAYRQMRVRLARINAFLSENIAGMRIIQVFRREREQFAEFEAINHAYLQASLRHVTVFAVFRPVIDFLSSLALALVMAYGGAQVLGRELPLGVLVAFIQYVQRFFRPITELAEKFNILQSAMASAERIFGVLDTPPAVVDPPRPRVPARVQGAVEFDGVWFAYRDEEWVLRDVSFRVEPGETVAFVGHTGAGKTSILNLLVRFYDVQRGAVRVDGIDVREWPQEELRRHIAVVQQDVFLFTGTIRDNIRLWNPTISDADVERAARLTRADEFIRKLPRGYDEPVTERGATLSAGQRQLLAFARALAYDPAILVLDEATASIDTETEQLIQEALRQLTRGRTTLIVAHRLSTIQHADRIIVLHRGRIREVGTHQELLARGGLYHRLWLLQHGEHEGLPATGGTAGDGRGEAVRRPAGRRAAGGSPDA</sequence>
<feature type="region of interest" description="Disordered" evidence="7">
    <location>
        <begin position="734"/>
        <end position="763"/>
    </location>
</feature>
<evidence type="ECO:0000256" key="2">
    <source>
        <dbReference type="ARBA" id="ARBA00022692"/>
    </source>
</evidence>
<feature type="domain" description="ABC transmembrane type-1" evidence="10">
    <location>
        <begin position="34"/>
        <end position="457"/>
    </location>
</feature>
<feature type="transmembrane region" description="Helical" evidence="8">
    <location>
        <begin position="210"/>
        <end position="231"/>
    </location>
</feature>
<keyword evidence="5 8" id="KW-1133">Transmembrane helix</keyword>
<dbReference type="RefSeq" id="WP_318749974.1">
    <property type="nucleotide sequence ID" value="NZ_CP132508.1"/>
</dbReference>
<dbReference type="Pfam" id="PF00005">
    <property type="entry name" value="ABC_tran"/>
    <property type="match status" value="1"/>
</dbReference>
<feature type="transmembrane region" description="Helical" evidence="8">
    <location>
        <begin position="314"/>
        <end position="332"/>
    </location>
</feature>
<feature type="transmembrane region" description="Helical" evidence="8">
    <location>
        <begin position="30"/>
        <end position="54"/>
    </location>
</feature>
<feature type="transmembrane region" description="Helical" evidence="8">
    <location>
        <begin position="285"/>
        <end position="307"/>
    </location>
</feature>
<dbReference type="InterPro" id="IPR027417">
    <property type="entry name" value="P-loop_NTPase"/>
</dbReference>
<evidence type="ECO:0000313" key="12">
    <source>
        <dbReference type="Proteomes" id="UP001304683"/>
    </source>
</evidence>
<dbReference type="Proteomes" id="UP001304683">
    <property type="component" value="Chromosome"/>
</dbReference>
<evidence type="ECO:0000256" key="8">
    <source>
        <dbReference type="SAM" id="Phobius"/>
    </source>
</evidence>